<evidence type="ECO:0000256" key="4">
    <source>
        <dbReference type="ARBA" id="ARBA00023015"/>
    </source>
</evidence>
<gene>
    <name evidence="8" type="ORF">OKIOD_LOCUS9997</name>
</gene>
<keyword evidence="4" id="KW-0805">Transcription regulation</keyword>
<evidence type="ECO:0000313" key="8">
    <source>
        <dbReference type="EMBL" id="CAG5104395.1"/>
    </source>
</evidence>
<evidence type="ECO:0000259" key="7">
    <source>
        <dbReference type="SMART" id="SM00385"/>
    </source>
</evidence>
<dbReference type="InterPro" id="IPR023486">
    <property type="entry name" value="TFIIB_CS"/>
</dbReference>
<keyword evidence="9" id="KW-1185">Reference proteome</keyword>
<protein>
    <recommendedName>
        <fullName evidence="2">Transcription initiation factor IIB</fullName>
    </recommendedName>
    <alternativeName>
        <fullName evidence="6">General transcription factor TFIIB</fullName>
    </alternativeName>
</protein>
<dbReference type="PANTHER" id="PTHR11618">
    <property type="entry name" value="TRANSCRIPTION INITIATION FACTOR IIB-RELATED"/>
    <property type="match status" value="1"/>
</dbReference>
<evidence type="ECO:0000313" key="9">
    <source>
        <dbReference type="Proteomes" id="UP001158576"/>
    </source>
</evidence>
<evidence type="ECO:0000256" key="1">
    <source>
        <dbReference type="ARBA" id="ARBA00010857"/>
    </source>
</evidence>
<feature type="domain" description="Cyclin-like" evidence="7">
    <location>
        <begin position="1"/>
        <end position="75"/>
    </location>
</feature>
<evidence type="ECO:0000256" key="2">
    <source>
        <dbReference type="ARBA" id="ARBA00013932"/>
    </source>
</evidence>
<dbReference type="CDD" id="cd20551">
    <property type="entry name" value="CYCLIN_TFIIB_rpt1"/>
    <property type="match status" value="1"/>
</dbReference>
<dbReference type="InterPro" id="IPR013150">
    <property type="entry name" value="TFIIB_cyclin"/>
</dbReference>
<keyword evidence="5" id="KW-0804">Transcription</keyword>
<comment type="similarity">
    <text evidence="1">Belongs to the TFIIB family.</text>
</comment>
<sequence length="178" mass="19834">MAHRLNISGSVLDQAKVNFKEIYDQAGQKSHEAIAGACLYVACRQIGAPRTFKEICAVCTVSKKEIGRCFKWIIKTLEKTVKTISSEDFMMRFCFSLNLTKQVEAVSTKIAKRSVELDLAEGRSPISLAAAAIYMASQTSKTRKTAKEISDVTGVSEVTIHQMYKEMLPHAEELRPKQ</sequence>
<dbReference type="InterPro" id="IPR013763">
    <property type="entry name" value="Cyclin-like_dom"/>
</dbReference>
<dbReference type="InterPro" id="IPR000812">
    <property type="entry name" value="TFIIB"/>
</dbReference>
<dbReference type="PRINTS" id="PR00685">
    <property type="entry name" value="TIFACTORIIB"/>
</dbReference>
<reference evidence="8 9" key="1">
    <citation type="submission" date="2021-04" db="EMBL/GenBank/DDBJ databases">
        <authorList>
            <person name="Bliznina A."/>
        </authorList>
    </citation>
    <scope>NUCLEOTIDE SEQUENCE [LARGE SCALE GENOMIC DNA]</scope>
</reference>
<dbReference type="Pfam" id="PF00382">
    <property type="entry name" value="TFIIB"/>
    <property type="match status" value="2"/>
</dbReference>
<proteinExistence type="inferred from homology"/>
<dbReference type="Gene3D" id="1.10.472.10">
    <property type="entry name" value="Cyclin-like"/>
    <property type="match status" value="2"/>
</dbReference>
<dbReference type="InterPro" id="IPR036915">
    <property type="entry name" value="Cyclin-like_sf"/>
</dbReference>
<evidence type="ECO:0000256" key="3">
    <source>
        <dbReference type="ARBA" id="ARBA00022737"/>
    </source>
</evidence>
<dbReference type="PROSITE" id="PS00782">
    <property type="entry name" value="TFIIB"/>
    <property type="match status" value="1"/>
</dbReference>
<name>A0ABN7SM99_OIKDI</name>
<dbReference type="EMBL" id="OU015566">
    <property type="protein sequence ID" value="CAG5104395.1"/>
    <property type="molecule type" value="Genomic_DNA"/>
</dbReference>
<dbReference type="Proteomes" id="UP001158576">
    <property type="component" value="Chromosome 1"/>
</dbReference>
<dbReference type="PANTHER" id="PTHR11618:SF13">
    <property type="entry name" value="TRANSCRIPTION INITIATION FACTOR IIB"/>
    <property type="match status" value="1"/>
</dbReference>
<evidence type="ECO:0000256" key="6">
    <source>
        <dbReference type="ARBA" id="ARBA00031706"/>
    </source>
</evidence>
<dbReference type="SMART" id="SM00385">
    <property type="entry name" value="CYCLIN"/>
    <property type="match status" value="2"/>
</dbReference>
<accession>A0ABN7SM99</accession>
<feature type="domain" description="Cyclin-like" evidence="7">
    <location>
        <begin position="88"/>
        <end position="169"/>
    </location>
</feature>
<keyword evidence="3" id="KW-0677">Repeat</keyword>
<organism evidence="8 9">
    <name type="scientific">Oikopleura dioica</name>
    <name type="common">Tunicate</name>
    <dbReference type="NCBI Taxonomy" id="34765"/>
    <lineage>
        <taxon>Eukaryota</taxon>
        <taxon>Metazoa</taxon>
        <taxon>Chordata</taxon>
        <taxon>Tunicata</taxon>
        <taxon>Appendicularia</taxon>
        <taxon>Copelata</taxon>
        <taxon>Oikopleuridae</taxon>
        <taxon>Oikopleura</taxon>
    </lineage>
</organism>
<evidence type="ECO:0000256" key="5">
    <source>
        <dbReference type="ARBA" id="ARBA00023163"/>
    </source>
</evidence>
<dbReference type="SUPFAM" id="SSF47954">
    <property type="entry name" value="Cyclin-like"/>
    <property type="match status" value="2"/>
</dbReference>